<name>A0A8X6IIL9_NEPPI</name>
<evidence type="ECO:0000313" key="2">
    <source>
        <dbReference type="Proteomes" id="UP000887013"/>
    </source>
</evidence>
<gene>
    <name evidence="1" type="ORF">NPIL_660121</name>
</gene>
<protein>
    <submittedName>
        <fullName evidence="1">Uncharacterized protein</fullName>
    </submittedName>
</protein>
<keyword evidence="2" id="KW-1185">Reference proteome</keyword>
<sequence>MNASFTTALHFVYFRKSVSDNPLDLPDQVADCRNRNPTLSSQSVCRYNALQTHCTQGHGCQVERTGKNHFFVFTVVTFDDLPDGWIRNGAHLDS</sequence>
<evidence type="ECO:0000313" key="1">
    <source>
        <dbReference type="EMBL" id="GFS47375.1"/>
    </source>
</evidence>
<accession>A0A8X6IIL9</accession>
<dbReference type="AlphaFoldDB" id="A0A8X6IIL9"/>
<comment type="caution">
    <text evidence="1">The sequence shown here is derived from an EMBL/GenBank/DDBJ whole genome shotgun (WGS) entry which is preliminary data.</text>
</comment>
<dbReference type="EMBL" id="BMAW01044987">
    <property type="protein sequence ID" value="GFS47375.1"/>
    <property type="molecule type" value="Genomic_DNA"/>
</dbReference>
<reference evidence="1" key="1">
    <citation type="submission" date="2020-08" db="EMBL/GenBank/DDBJ databases">
        <title>Multicomponent nature underlies the extraordinary mechanical properties of spider dragline silk.</title>
        <authorList>
            <person name="Kono N."/>
            <person name="Nakamura H."/>
            <person name="Mori M."/>
            <person name="Yoshida Y."/>
            <person name="Ohtoshi R."/>
            <person name="Malay A.D."/>
            <person name="Moran D.A.P."/>
            <person name="Tomita M."/>
            <person name="Numata K."/>
            <person name="Arakawa K."/>
        </authorList>
    </citation>
    <scope>NUCLEOTIDE SEQUENCE</scope>
</reference>
<organism evidence="1 2">
    <name type="scientific">Nephila pilipes</name>
    <name type="common">Giant wood spider</name>
    <name type="synonym">Nephila maculata</name>
    <dbReference type="NCBI Taxonomy" id="299642"/>
    <lineage>
        <taxon>Eukaryota</taxon>
        <taxon>Metazoa</taxon>
        <taxon>Ecdysozoa</taxon>
        <taxon>Arthropoda</taxon>
        <taxon>Chelicerata</taxon>
        <taxon>Arachnida</taxon>
        <taxon>Araneae</taxon>
        <taxon>Araneomorphae</taxon>
        <taxon>Entelegynae</taxon>
        <taxon>Araneoidea</taxon>
        <taxon>Nephilidae</taxon>
        <taxon>Nephila</taxon>
    </lineage>
</organism>
<dbReference type="Proteomes" id="UP000887013">
    <property type="component" value="Unassembled WGS sequence"/>
</dbReference>
<proteinExistence type="predicted"/>